<sequence>MVLRKRKTTQCCAHKQIGNRFCVEDLWFQGRRTYSVFCFSNVRWEEEKLPPEKDVMALVHSTLGQSDSFTLEFRRVVFPLLL</sequence>
<proteinExistence type="predicted"/>
<protein>
    <submittedName>
        <fullName evidence="1">Uncharacterized protein</fullName>
    </submittedName>
</protein>
<evidence type="ECO:0000313" key="2">
    <source>
        <dbReference type="Proteomes" id="UP000887013"/>
    </source>
</evidence>
<reference evidence="1" key="1">
    <citation type="submission" date="2020-08" db="EMBL/GenBank/DDBJ databases">
        <title>Multicomponent nature underlies the extraordinary mechanical properties of spider dragline silk.</title>
        <authorList>
            <person name="Kono N."/>
            <person name="Nakamura H."/>
            <person name="Mori M."/>
            <person name="Yoshida Y."/>
            <person name="Ohtoshi R."/>
            <person name="Malay A.D."/>
            <person name="Moran D.A.P."/>
            <person name="Tomita M."/>
            <person name="Numata K."/>
            <person name="Arakawa K."/>
        </authorList>
    </citation>
    <scope>NUCLEOTIDE SEQUENCE</scope>
</reference>
<dbReference type="Proteomes" id="UP000887013">
    <property type="component" value="Unassembled WGS sequence"/>
</dbReference>
<organism evidence="1 2">
    <name type="scientific">Nephila pilipes</name>
    <name type="common">Giant wood spider</name>
    <name type="synonym">Nephila maculata</name>
    <dbReference type="NCBI Taxonomy" id="299642"/>
    <lineage>
        <taxon>Eukaryota</taxon>
        <taxon>Metazoa</taxon>
        <taxon>Ecdysozoa</taxon>
        <taxon>Arthropoda</taxon>
        <taxon>Chelicerata</taxon>
        <taxon>Arachnida</taxon>
        <taxon>Araneae</taxon>
        <taxon>Araneomorphae</taxon>
        <taxon>Entelegynae</taxon>
        <taxon>Araneoidea</taxon>
        <taxon>Nephilidae</taxon>
        <taxon>Nephila</taxon>
    </lineage>
</organism>
<dbReference type="AlphaFoldDB" id="A0A8X6PVG5"/>
<comment type="caution">
    <text evidence="1">The sequence shown here is derived from an EMBL/GenBank/DDBJ whole genome shotgun (WGS) entry which is preliminary data.</text>
</comment>
<accession>A0A8X6PVG5</accession>
<name>A0A8X6PVG5_NEPPI</name>
<gene>
    <name evidence="1" type="ORF">NPIL_477411</name>
</gene>
<keyword evidence="2" id="KW-1185">Reference proteome</keyword>
<dbReference type="EMBL" id="BMAW01023919">
    <property type="protein sequence ID" value="GFT85347.1"/>
    <property type="molecule type" value="Genomic_DNA"/>
</dbReference>
<evidence type="ECO:0000313" key="1">
    <source>
        <dbReference type="EMBL" id="GFT85347.1"/>
    </source>
</evidence>